<keyword evidence="2" id="KW-1185">Reference proteome</keyword>
<evidence type="ECO:0000313" key="2">
    <source>
        <dbReference type="Proteomes" id="UP000503447"/>
    </source>
</evidence>
<dbReference type="Gene3D" id="2.60.40.1120">
    <property type="entry name" value="Carboxypeptidase-like, regulatory domain"/>
    <property type="match status" value="1"/>
</dbReference>
<protein>
    <recommendedName>
        <fullName evidence="3">Carboxypeptidase regulatory-like domain-containing protein</fullName>
    </recommendedName>
</protein>
<sequence>MRIALAPPRVMSGRVTAAGTGQPVAGARISVFAGPEESYRFGSCDRYTTMTTTADAAAASPPVEFDTVSGTDGAFRFRLPPGGPYRVTVSAPAGSAYLSVEHWLTWENDNAALDLPLTLPAGRIVRGTMRDDAGQPVAGGWVMYLPSRSNRELPAALAVGRAAPVRTAEDGSFVIVVPPGPGTLEGWGATPDYRPVSFGPVPARGKDTLRTFEHARVRLGAGADPTDGAGPPVLTLHRGVGTRVQVTGPDGKPVAAGVAVCRPVVQPLRNLVPRPLAIRDGTFELPGCAPDRVYPVAFLDPTGQAGAVAEVRAGEPAAVNLEPCGAAEVRLVDLAGRPRSGAAVAVLLVLDCDRAATAARGAPGPALVDQSWFDPKHFLPRSVTDADGKVTLRGLVPGADYVVMFALNERAHTSTPFRVRSGQVSRPSDVLVLFNDSSKNKPRAAPFPEED</sequence>
<dbReference type="EMBL" id="CP053452">
    <property type="protein sequence ID" value="QJW99446.1"/>
    <property type="molecule type" value="Genomic_DNA"/>
</dbReference>
<dbReference type="InterPro" id="IPR008969">
    <property type="entry name" value="CarboxyPept-like_regulatory"/>
</dbReference>
<dbReference type="SUPFAM" id="SSF49464">
    <property type="entry name" value="Carboxypeptidase regulatory domain-like"/>
    <property type="match status" value="1"/>
</dbReference>
<evidence type="ECO:0000313" key="1">
    <source>
        <dbReference type="EMBL" id="QJW99446.1"/>
    </source>
</evidence>
<dbReference type="Pfam" id="PF13620">
    <property type="entry name" value="CarboxypepD_reg"/>
    <property type="match status" value="1"/>
</dbReference>
<evidence type="ECO:0008006" key="3">
    <source>
        <dbReference type="Google" id="ProtNLM"/>
    </source>
</evidence>
<proteinExistence type="predicted"/>
<gene>
    <name evidence="1" type="ORF">FTUN_7058</name>
</gene>
<dbReference type="AlphaFoldDB" id="A0A6M5Z119"/>
<organism evidence="1 2">
    <name type="scientific">Frigoriglobus tundricola</name>
    <dbReference type="NCBI Taxonomy" id="2774151"/>
    <lineage>
        <taxon>Bacteria</taxon>
        <taxon>Pseudomonadati</taxon>
        <taxon>Planctomycetota</taxon>
        <taxon>Planctomycetia</taxon>
        <taxon>Gemmatales</taxon>
        <taxon>Gemmataceae</taxon>
        <taxon>Frigoriglobus</taxon>
    </lineage>
</organism>
<reference evidence="2" key="1">
    <citation type="submission" date="2020-05" db="EMBL/GenBank/DDBJ databases">
        <title>Frigoriglobus tundricola gen. nov., sp. nov., a psychrotolerant cellulolytic planctomycete of the family Gemmataceae with two divergent copies of 16S rRNA gene.</title>
        <authorList>
            <person name="Kulichevskaya I.S."/>
            <person name="Ivanova A.A."/>
            <person name="Naumoff D.G."/>
            <person name="Beletsky A.V."/>
            <person name="Rijpstra W.I.C."/>
            <person name="Sinninghe Damste J.S."/>
            <person name="Mardanov A.V."/>
            <person name="Ravin N.V."/>
            <person name="Dedysh S.N."/>
        </authorList>
    </citation>
    <scope>NUCLEOTIDE SEQUENCE [LARGE SCALE GENOMIC DNA]</scope>
    <source>
        <strain evidence="2">PL17</strain>
    </source>
</reference>
<dbReference type="KEGG" id="ftj:FTUN_7058"/>
<name>A0A6M5Z119_9BACT</name>
<accession>A0A6M5Z119</accession>
<dbReference type="Proteomes" id="UP000503447">
    <property type="component" value="Chromosome"/>
</dbReference>